<reference evidence="3 4" key="1">
    <citation type="journal article" date="2015" name="Stand. Genomic Sci.">
        <title>Genomic Encyclopedia of Bacterial and Archaeal Type Strains, Phase III: the genomes of soil and plant-associated and newly described type strains.</title>
        <authorList>
            <person name="Whitman W.B."/>
            <person name="Woyke T."/>
            <person name="Klenk H.P."/>
            <person name="Zhou Y."/>
            <person name="Lilburn T.G."/>
            <person name="Beck B.J."/>
            <person name="De Vos P."/>
            <person name="Vandamme P."/>
            <person name="Eisen J.A."/>
            <person name="Garrity G."/>
            <person name="Hugenholtz P."/>
            <person name="Kyrpides N.C."/>
        </authorList>
    </citation>
    <scope>NUCLEOTIDE SEQUENCE [LARGE SCALE GENOMIC DNA]</scope>
    <source>
        <strain evidence="3 4">RF6</strain>
    </source>
</reference>
<dbReference type="OrthoDB" id="884463at2"/>
<evidence type="ECO:0000256" key="1">
    <source>
        <dbReference type="SAM" id="MobiDB-lite"/>
    </source>
</evidence>
<proteinExistence type="predicted"/>
<dbReference type="EMBL" id="SHKI01000004">
    <property type="protein sequence ID" value="RZT66384.1"/>
    <property type="molecule type" value="Genomic_DNA"/>
</dbReference>
<comment type="caution">
    <text evidence="3">The sequence shown here is derived from an EMBL/GenBank/DDBJ whole genome shotgun (WGS) entry which is preliminary data.</text>
</comment>
<feature type="region of interest" description="Disordered" evidence="1">
    <location>
        <begin position="1"/>
        <end position="51"/>
    </location>
</feature>
<organism evidence="3 4">
    <name type="scientific">Leucobacter luti</name>
    <dbReference type="NCBI Taxonomy" id="340320"/>
    <lineage>
        <taxon>Bacteria</taxon>
        <taxon>Bacillati</taxon>
        <taxon>Actinomycetota</taxon>
        <taxon>Actinomycetes</taxon>
        <taxon>Micrococcales</taxon>
        <taxon>Microbacteriaceae</taxon>
        <taxon>Leucobacter</taxon>
    </lineage>
</organism>
<evidence type="ECO:0000259" key="2">
    <source>
        <dbReference type="Pfam" id="PF05713"/>
    </source>
</evidence>
<feature type="domain" description="Bacterial mobilisation" evidence="2">
    <location>
        <begin position="137"/>
        <end position="174"/>
    </location>
</feature>
<dbReference type="AlphaFoldDB" id="A0A4Q7TYZ9"/>
<evidence type="ECO:0000313" key="3">
    <source>
        <dbReference type="EMBL" id="RZT66384.1"/>
    </source>
</evidence>
<dbReference type="RefSeq" id="WP_130453975.1">
    <property type="nucleotide sequence ID" value="NZ_QYAG01000001.1"/>
</dbReference>
<sequence>MDAIGSDEAQPSASEHGHGTGAPGRAEREELAAKRKRITRSRPKRFGTKRNVRFSASEEAAVEAARSEIAKAKGVDASKVSFSEGLRLLLKLDEGEAANTVSIALGVHRRTASDERMTDEARDAFLAMNDELTVCRRQLVGMGANLNQIAKALNRVAAKGTAFDAEAAETVALLPDALAQVAAMQDYLESIETKAFLAIYGGEDGAPDGGSAS</sequence>
<keyword evidence="4" id="KW-1185">Reference proteome</keyword>
<dbReference type="Pfam" id="PF05713">
    <property type="entry name" value="MobC"/>
    <property type="match status" value="1"/>
</dbReference>
<dbReference type="Proteomes" id="UP000291832">
    <property type="component" value="Unassembled WGS sequence"/>
</dbReference>
<accession>A0A4Q7TYZ9</accession>
<dbReference type="InterPro" id="IPR008687">
    <property type="entry name" value="MobC"/>
</dbReference>
<gene>
    <name evidence="3" type="ORF">EV139_1821</name>
</gene>
<feature type="compositionally biased region" description="Basic residues" evidence="1">
    <location>
        <begin position="34"/>
        <end position="51"/>
    </location>
</feature>
<evidence type="ECO:0000313" key="4">
    <source>
        <dbReference type="Proteomes" id="UP000291832"/>
    </source>
</evidence>
<protein>
    <submittedName>
        <fullName evidence="3">Mobilization protein MobC</fullName>
    </submittedName>
</protein>
<name>A0A4Q7TYZ9_9MICO</name>